<dbReference type="PROSITE" id="PS00344">
    <property type="entry name" value="GATA_ZN_FINGER_1"/>
    <property type="match status" value="1"/>
</dbReference>
<feature type="compositionally biased region" description="Polar residues" evidence="7">
    <location>
        <begin position="10"/>
        <end position="26"/>
    </location>
</feature>
<dbReference type="Pfam" id="PF00320">
    <property type="entry name" value="GATA"/>
    <property type="match status" value="2"/>
</dbReference>
<keyword evidence="5" id="KW-0539">Nucleus</keyword>
<evidence type="ECO:0000256" key="5">
    <source>
        <dbReference type="ARBA" id="ARBA00023242"/>
    </source>
</evidence>
<organism evidence="9 10">
    <name type="scientific">Piromyces finnis</name>
    <dbReference type="NCBI Taxonomy" id="1754191"/>
    <lineage>
        <taxon>Eukaryota</taxon>
        <taxon>Fungi</taxon>
        <taxon>Fungi incertae sedis</taxon>
        <taxon>Chytridiomycota</taxon>
        <taxon>Chytridiomycota incertae sedis</taxon>
        <taxon>Neocallimastigomycetes</taxon>
        <taxon>Neocallimastigales</taxon>
        <taxon>Neocallimastigaceae</taxon>
        <taxon>Piromyces</taxon>
    </lineage>
</organism>
<dbReference type="PROSITE" id="PS50114">
    <property type="entry name" value="GATA_ZN_FINGER_2"/>
    <property type="match status" value="2"/>
</dbReference>
<feature type="region of interest" description="Disordered" evidence="7">
    <location>
        <begin position="219"/>
        <end position="265"/>
    </location>
</feature>
<dbReference type="SUPFAM" id="SSF57716">
    <property type="entry name" value="Glucocorticoid receptor-like (DNA-binding domain)"/>
    <property type="match status" value="2"/>
</dbReference>
<dbReference type="PANTHER" id="PTHR10071:SF281">
    <property type="entry name" value="BOX A-BINDING FACTOR-RELATED"/>
    <property type="match status" value="1"/>
</dbReference>
<evidence type="ECO:0000259" key="8">
    <source>
        <dbReference type="PROSITE" id="PS50114"/>
    </source>
</evidence>
<reference evidence="9 10" key="1">
    <citation type="submission" date="2016-08" db="EMBL/GenBank/DDBJ databases">
        <title>Genomes of anaerobic fungi encode conserved fungal cellulosomes for biomass hydrolysis.</title>
        <authorList>
            <consortium name="DOE Joint Genome Institute"/>
            <person name="Haitjema C.H."/>
            <person name="Gilmore S.P."/>
            <person name="Henske J.K."/>
            <person name="Solomon K.V."/>
            <person name="De Groot R."/>
            <person name="Kuo A."/>
            <person name="Mondo S.J."/>
            <person name="Salamov A.A."/>
            <person name="Labutti K."/>
            <person name="Zhao Z."/>
            <person name="Chiniquy J."/>
            <person name="Barry K."/>
            <person name="Brewer H.M."/>
            <person name="Purvine S.O."/>
            <person name="Wright A.T."/>
            <person name="Boxma B."/>
            <person name="Van Alen T."/>
            <person name="Hackstein J.H."/>
            <person name="Baker S.E."/>
            <person name="Grigoriev I.V."/>
            <person name="O'Malley M.A."/>
        </authorList>
    </citation>
    <scope>NUCLEOTIDE SEQUENCE [LARGE SCALE GENOMIC DNA]</scope>
    <source>
        <strain evidence="10">finn</strain>
    </source>
</reference>
<dbReference type="Proteomes" id="UP000193719">
    <property type="component" value="Unassembled WGS sequence"/>
</dbReference>
<dbReference type="STRING" id="1754191.A0A1Y1V8E0"/>
<feature type="compositionally biased region" description="Polar residues" evidence="7">
    <location>
        <begin position="252"/>
        <end position="265"/>
    </location>
</feature>
<proteinExistence type="predicted"/>
<accession>A0A1Y1V8E0</accession>
<evidence type="ECO:0000313" key="9">
    <source>
        <dbReference type="EMBL" id="ORX49014.1"/>
    </source>
</evidence>
<dbReference type="GO" id="GO:0008270">
    <property type="term" value="F:zinc ion binding"/>
    <property type="evidence" value="ECO:0007669"/>
    <property type="project" value="UniProtKB-KW"/>
</dbReference>
<dbReference type="AlphaFoldDB" id="A0A1Y1V8E0"/>
<dbReference type="InterPro" id="IPR039355">
    <property type="entry name" value="Transcription_factor_GATA"/>
</dbReference>
<protein>
    <submittedName>
        <fullName evidence="9">Glucocorticoid receptor-like (DNA-binding domain)</fullName>
    </submittedName>
</protein>
<evidence type="ECO:0000256" key="1">
    <source>
        <dbReference type="ARBA" id="ARBA00004123"/>
    </source>
</evidence>
<feature type="region of interest" description="Disordered" evidence="7">
    <location>
        <begin position="1"/>
        <end position="28"/>
    </location>
</feature>
<dbReference type="InterPro" id="IPR000679">
    <property type="entry name" value="Znf_GATA"/>
</dbReference>
<comment type="subcellular location">
    <subcellularLocation>
        <location evidence="1">Nucleus</location>
    </subcellularLocation>
</comment>
<keyword evidence="2" id="KW-0479">Metal-binding</keyword>
<dbReference type="OrthoDB" id="515401at2759"/>
<evidence type="ECO:0000256" key="3">
    <source>
        <dbReference type="ARBA" id="ARBA00022771"/>
    </source>
</evidence>
<keyword evidence="3 6" id="KW-0863">Zinc-finger</keyword>
<evidence type="ECO:0000256" key="7">
    <source>
        <dbReference type="SAM" id="MobiDB-lite"/>
    </source>
</evidence>
<dbReference type="PANTHER" id="PTHR10071">
    <property type="entry name" value="TRANSCRIPTION FACTOR GATA FAMILY MEMBER"/>
    <property type="match status" value="1"/>
</dbReference>
<dbReference type="CDD" id="cd00202">
    <property type="entry name" value="ZnF_GATA"/>
    <property type="match status" value="2"/>
</dbReference>
<dbReference type="GO" id="GO:0000122">
    <property type="term" value="P:negative regulation of transcription by RNA polymerase II"/>
    <property type="evidence" value="ECO:0007669"/>
    <property type="project" value="TreeGrafter"/>
</dbReference>
<name>A0A1Y1V8E0_9FUNG</name>
<keyword evidence="9" id="KW-0238">DNA-binding</keyword>
<dbReference type="Gene3D" id="3.30.50.10">
    <property type="entry name" value="Erythroid Transcription Factor GATA-1, subunit A"/>
    <property type="match status" value="2"/>
</dbReference>
<dbReference type="EMBL" id="MCFH01000025">
    <property type="protein sequence ID" value="ORX49014.1"/>
    <property type="molecule type" value="Genomic_DNA"/>
</dbReference>
<feature type="domain" description="GATA-type" evidence="8">
    <location>
        <begin position="57"/>
        <end position="104"/>
    </location>
</feature>
<dbReference type="PRINTS" id="PR00619">
    <property type="entry name" value="GATAZNFINGER"/>
</dbReference>
<dbReference type="GO" id="GO:0045944">
    <property type="term" value="P:positive regulation of transcription by RNA polymerase II"/>
    <property type="evidence" value="ECO:0007669"/>
    <property type="project" value="TreeGrafter"/>
</dbReference>
<evidence type="ECO:0000256" key="2">
    <source>
        <dbReference type="ARBA" id="ARBA00022723"/>
    </source>
</evidence>
<dbReference type="InterPro" id="IPR013088">
    <property type="entry name" value="Znf_NHR/GATA"/>
</dbReference>
<evidence type="ECO:0000256" key="6">
    <source>
        <dbReference type="PROSITE-ProRule" id="PRU00094"/>
    </source>
</evidence>
<dbReference type="SMART" id="SM00401">
    <property type="entry name" value="ZnF_GATA"/>
    <property type="match status" value="2"/>
</dbReference>
<evidence type="ECO:0000313" key="10">
    <source>
        <dbReference type="Proteomes" id="UP000193719"/>
    </source>
</evidence>
<dbReference type="GO" id="GO:0005634">
    <property type="term" value="C:nucleus"/>
    <property type="evidence" value="ECO:0007669"/>
    <property type="project" value="UniProtKB-SubCell"/>
</dbReference>
<keyword evidence="10" id="KW-1185">Reference proteome</keyword>
<evidence type="ECO:0000256" key="4">
    <source>
        <dbReference type="ARBA" id="ARBA00022833"/>
    </source>
</evidence>
<reference evidence="9 10" key="2">
    <citation type="submission" date="2016-08" db="EMBL/GenBank/DDBJ databases">
        <title>Pervasive Adenine N6-methylation of Active Genes in Fungi.</title>
        <authorList>
            <consortium name="DOE Joint Genome Institute"/>
            <person name="Mondo S.J."/>
            <person name="Dannebaum R.O."/>
            <person name="Kuo R.C."/>
            <person name="Labutti K."/>
            <person name="Haridas S."/>
            <person name="Kuo A."/>
            <person name="Salamov A."/>
            <person name="Ahrendt S.R."/>
            <person name="Lipzen A."/>
            <person name="Sullivan W."/>
            <person name="Andreopoulos W.B."/>
            <person name="Clum A."/>
            <person name="Lindquist E."/>
            <person name="Daum C."/>
            <person name="Ramamoorthy G.K."/>
            <person name="Gryganskyi A."/>
            <person name="Culley D."/>
            <person name="Magnuson J.K."/>
            <person name="James T.Y."/>
            <person name="O'Malley M.A."/>
            <person name="Stajich J.E."/>
            <person name="Spatafora J.W."/>
            <person name="Visel A."/>
            <person name="Grigoriev I.V."/>
        </authorList>
    </citation>
    <scope>NUCLEOTIDE SEQUENCE [LARGE SCALE GENOMIC DNA]</scope>
    <source>
        <strain evidence="10">finn</strain>
    </source>
</reference>
<gene>
    <name evidence="9" type="ORF">BCR36DRAFT_292582</name>
</gene>
<keyword evidence="4" id="KW-0862">Zinc</keyword>
<dbReference type="GO" id="GO:0000981">
    <property type="term" value="F:DNA-binding transcription factor activity, RNA polymerase II-specific"/>
    <property type="evidence" value="ECO:0007669"/>
    <property type="project" value="TreeGrafter"/>
</dbReference>
<comment type="caution">
    <text evidence="9">The sequence shown here is derived from an EMBL/GenBank/DDBJ whole genome shotgun (WGS) entry which is preliminary data.</text>
</comment>
<dbReference type="GO" id="GO:0000978">
    <property type="term" value="F:RNA polymerase II cis-regulatory region sequence-specific DNA binding"/>
    <property type="evidence" value="ECO:0007669"/>
    <property type="project" value="TreeGrafter"/>
</dbReference>
<sequence length="265" mass="29280">MTTPEALASLQKSNNGTPTATPTQQKPVIKKKTASIYINQKTTIDGVPTTKQVKPVCANCGVNHTPLWRRSANDEILCNACGLYQKLHKVPRPKSIRQHAVRKDTQAMNEHETTECSNCHTTNTPLWRRDENGATLCNACGLYQKMHHSSRPISMKTDLPRKRQRFDSISNIPGIPNPSLLTNPGLNGFLPYGSLCYPMSFGAIPSNSQFLYSPLGQSAMSPALSDKSDKSTKSKKKSKNNQTPIPPKKMKLSTQSSSLMDNKKK</sequence>
<keyword evidence="9" id="KW-0675">Receptor</keyword>
<feature type="domain" description="GATA-type" evidence="8">
    <location>
        <begin position="110"/>
        <end position="163"/>
    </location>
</feature>